<evidence type="ECO:0000256" key="5">
    <source>
        <dbReference type="SAM" id="MobiDB-lite"/>
    </source>
</evidence>
<dbReference type="GO" id="GO:0004842">
    <property type="term" value="F:ubiquitin-protein transferase activity"/>
    <property type="evidence" value="ECO:0007669"/>
    <property type="project" value="InterPro"/>
</dbReference>
<dbReference type="InterPro" id="IPR013083">
    <property type="entry name" value="Znf_RING/FYVE/PHD"/>
</dbReference>
<organism evidence="7 8">
    <name type="scientific">Canna indica</name>
    <name type="common">Indian-shot</name>
    <dbReference type="NCBI Taxonomy" id="4628"/>
    <lineage>
        <taxon>Eukaryota</taxon>
        <taxon>Viridiplantae</taxon>
        <taxon>Streptophyta</taxon>
        <taxon>Embryophyta</taxon>
        <taxon>Tracheophyta</taxon>
        <taxon>Spermatophyta</taxon>
        <taxon>Magnoliopsida</taxon>
        <taxon>Liliopsida</taxon>
        <taxon>Zingiberales</taxon>
        <taxon>Cannaceae</taxon>
        <taxon>Canna</taxon>
    </lineage>
</organism>
<protein>
    <submittedName>
        <fullName evidence="7">E3 ubiquitin-protein ligase</fullName>
    </submittedName>
</protein>
<dbReference type="InterPro" id="IPR017907">
    <property type="entry name" value="Znf_RING_CS"/>
</dbReference>
<evidence type="ECO:0000256" key="3">
    <source>
        <dbReference type="ARBA" id="ARBA00022833"/>
    </source>
</evidence>
<dbReference type="GO" id="GO:0008270">
    <property type="term" value="F:zinc ion binding"/>
    <property type="evidence" value="ECO:0007669"/>
    <property type="project" value="UniProtKB-KW"/>
</dbReference>
<dbReference type="Gene3D" id="3.10.20.90">
    <property type="entry name" value="Phosphatidylinositol 3-kinase Catalytic Subunit, Chain A, domain 1"/>
    <property type="match status" value="1"/>
</dbReference>
<dbReference type="InterPro" id="IPR001841">
    <property type="entry name" value="Znf_RING"/>
</dbReference>
<accession>A0AAQ3KH01</accession>
<keyword evidence="8" id="KW-1185">Reference proteome</keyword>
<dbReference type="PANTHER" id="PTHR46293">
    <property type="entry name" value="E3 UBIQUITIN PROTEIN LIGASE DRIP1"/>
    <property type="match status" value="1"/>
</dbReference>
<dbReference type="Pfam" id="PF13923">
    <property type="entry name" value="zf-C3HC4_2"/>
    <property type="match status" value="1"/>
</dbReference>
<dbReference type="SUPFAM" id="SSF57850">
    <property type="entry name" value="RING/U-box"/>
    <property type="match status" value="1"/>
</dbReference>
<dbReference type="EMBL" id="CP136894">
    <property type="protein sequence ID" value="WOL08002.1"/>
    <property type="molecule type" value="Genomic_DNA"/>
</dbReference>
<dbReference type="PROSITE" id="PS50089">
    <property type="entry name" value="ZF_RING_2"/>
    <property type="match status" value="1"/>
</dbReference>
<feature type="compositionally biased region" description="Polar residues" evidence="5">
    <location>
        <begin position="163"/>
        <end position="176"/>
    </location>
</feature>
<feature type="compositionally biased region" description="Basic and acidic residues" evidence="5">
    <location>
        <begin position="219"/>
        <end position="230"/>
    </location>
</feature>
<evidence type="ECO:0000256" key="2">
    <source>
        <dbReference type="ARBA" id="ARBA00022771"/>
    </source>
</evidence>
<reference evidence="7 8" key="1">
    <citation type="submission" date="2023-10" db="EMBL/GenBank/DDBJ databases">
        <title>Chromosome-scale genome assembly provides insights into flower coloration mechanisms of Canna indica.</title>
        <authorList>
            <person name="Li C."/>
        </authorList>
    </citation>
    <scope>NUCLEOTIDE SEQUENCE [LARGE SCALE GENOMIC DNA]</scope>
    <source>
        <tissue evidence="7">Flower</tissue>
    </source>
</reference>
<feature type="compositionally biased region" description="Basic and acidic residues" evidence="5">
    <location>
        <begin position="177"/>
        <end position="187"/>
    </location>
</feature>
<keyword evidence="1" id="KW-0479">Metal-binding</keyword>
<dbReference type="Gene3D" id="3.30.40.10">
    <property type="entry name" value="Zinc/RING finger domain, C3HC4 (zinc finger)"/>
    <property type="match status" value="1"/>
</dbReference>
<dbReference type="SMART" id="SM00184">
    <property type="entry name" value="RING"/>
    <property type="match status" value="1"/>
</dbReference>
<dbReference type="AlphaFoldDB" id="A0AAQ3KH01"/>
<feature type="domain" description="RING-type" evidence="6">
    <location>
        <begin position="44"/>
        <end position="85"/>
    </location>
</feature>
<keyword evidence="2 4" id="KW-0863">Zinc-finger</keyword>
<feature type="region of interest" description="Disordered" evidence="5">
    <location>
        <begin position="148"/>
        <end position="230"/>
    </location>
</feature>
<evidence type="ECO:0000256" key="1">
    <source>
        <dbReference type="ARBA" id="ARBA00022723"/>
    </source>
</evidence>
<dbReference type="InterPro" id="IPR044807">
    <property type="entry name" value="DRIP1-like"/>
</dbReference>
<dbReference type="Proteomes" id="UP001327560">
    <property type="component" value="Chromosome 5"/>
</dbReference>
<name>A0AAQ3KH01_9LILI</name>
<feature type="compositionally biased region" description="Polar residues" evidence="5">
    <location>
        <begin position="189"/>
        <end position="218"/>
    </location>
</feature>
<dbReference type="PANTHER" id="PTHR46293:SF1">
    <property type="entry name" value="OS03G0632800 PROTEIN"/>
    <property type="match status" value="1"/>
</dbReference>
<keyword evidence="3" id="KW-0862">Zinc</keyword>
<proteinExistence type="predicted"/>
<evidence type="ECO:0000313" key="7">
    <source>
        <dbReference type="EMBL" id="WOL08002.1"/>
    </source>
</evidence>
<dbReference type="CDD" id="cd16525">
    <property type="entry name" value="RING-HC_PCGF"/>
    <property type="match status" value="1"/>
</dbReference>
<evidence type="ECO:0000259" key="6">
    <source>
        <dbReference type="PROSITE" id="PS50089"/>
    </source>
</evidence>
<evidence type="ECO:0000313" key="8">
    <source>
        <dbReference type="Proteomes" id="UP001327560"/>
    </source>
</evidence>
<gene>
    <name evidence="7" type="ORF">Cni_G16753</name>
</gene>
<sequence length="448" mass="50187">MTRGHILAAKAVMANSGSDTAEAEAGPAQMVRVKRELLVMRMTCPICHKLLRDATTISECLHTFCRKCIYEKLTDEEVDCCPVCNIRLGSVPLEKLRPDHNLQDLRVKIFPLRKTKTGVPDSVPITLPVRRKEISLSSLAVSAPRVATQTGLTGRRTKVVSRAATSHGYSPTNVNTKSEDDSFEKFSKKSGSAGNLSKLTSGRKQTLSNSDWSSNAPSKETENPGKPFQDKAELWKPLNCLVEAANRTKSFKSIQQNSVYKADQRDGLDTEVKNIKTRIKVHPHRSKVQDKKNDKIQIHPMAMKARRLKGVNQKRRKHASSVQTLFDAANAKNDRRITPLWFSLVSSFDETGDSSLPQISTSYLRIKDGNVPVSYIQKYLVTKLNLFSEAEVEIMCRGEPVRPEMSLNNFVKQWLQGGTSHRVETIIGASAKEFVIVIGYRRYRMSSQ</sequence>
<evidence type="ECO:0000256" key="4">
    <source>
        <dbReference type="PROSITE-ProRule" id="PRU00175"/>
    </source>
</evidence>
<dbReference type="PROSITE" id="PS00518">
    <property type="entry name" value="ZF_RING_1"/>
    <property type="match status" value="1"/>
</dbReference>